<evidence type="ECO:0000256" key="6">
    <source>
        <dbReference type="ARBA" id="ARBA00022679"/>
    </source>
</evidence>
<dbReference type="SMART" id="SM00448">
    <property type="entry name" value="REC"/>
    <property type="match status" value="1"/>
</dbReference>
<dbReference type="KEGG" id="dwd:DSCW_09090"/>
<protein>
    <recommendedName>
        <fullName evidence="3">histidine kinase</fullName>
        <ecNumber evidence="3">2.7.13.3</ecNumber>
    </recommendedName>
</protein>
<dbReference type="PANTHER" id="PTHR43065">
    <property type="entry name" value="SENSOR HISTIDINE KINASE"/>
    <property type="match status" value="1"/>
</dbReference>
<dbReference type="EC" id="2.7.13.3" evidence="3"/>
<keyword evidence="6" id="KW-0808">Transferase</keyword>
<feature type="transmembrane region" description="Helical" evidence="15">
    <location>
        <begin position="285"/>
        <end position="308"/>
    </location>
</feature>
<dbReference type="InterPro" id="IPR000700">
    <property type="entry name" value="PAS-assoc_C"/>
</dbReference>
<dbReference type="Pfam" id="PF00072">
    <property type="entry name" value="Response_reg"/>
    <property type="match status" value="1"/>
</dbReference>
<dbReference type="NCBIfam" id="TIGR00229">
    <property type="entry name" value="sensory_box"/>
    <property type="match status" value="1"/>
</dbReference>
<feature type="domain" description="Histidine kinase" evidence="16">
    <location>
        <begin position="453"/>
        <end position="676"/>
    </location>
</feature>
<evidence type="ECO:0000256" key="14">
    <source>
        <dbReference type="PROSITE-ProRule" id="PRU00169"/>
    </source>
</evidence>
<dbReference type="InterPro" id="IPR004358">
    <property type="entry name" value="Sig_transdc_His_kin-like_C"/>
</dbReference>
<dbReference type="InterPro" id="IPR003661">
    <property type="entry name" value="HisK_dim/P_dom"/>
</dbReference>
<dbReference type="PRINTS" id="PR00344">
    <property type="entry name" value="BCTRLSENSOR"/>
</dbReference>
<dbReference type="EMBL" id="AP021875">
    <property type="protein sequence ID" value="BBO73492.1"/>
    <property type="molecule type" value="Genomic_DNA"/>
</dbReference>
<dbReference type="SUPFAM" id="SSF52172">
    <property type="entry name" value="CheY-like"/>
    <property type="match status" value="1"/>
</dbReference>
<dbReference type="InterPro" id="IPR013767">
    <property type="entry name" value="PAS_fold"/>
</dbReference>
<keyword evidence="11 15" id="KW-1133">Transmembrane helix</keyword>
<dbReference type="PROSITE" id="PS50113">
    <property type="entry name" value="PAC"/>
    <property type="match status" value="1"/>
</dbReference>
<dbReference type="CDD" id="cd00082">
    <property type="entry name" value="HisKA"/>
    <property type="match status" value="1"/>
</dbReference>
<comment type="subcellular location">
    <subcellularLocation>
        <location evidence="2">Cell membrane</location>
        <topology evidence="2">Multi-pass membrane protein</topology>
    </subcellularLocation>
</comment>
<sequence>MKDISFKTKMILGGVTAVIVPFLIAGFVIYAQLSRSLIEISKERAAHQAEDISDTIDDRLKQELKLASAIAAKPIVVEAAITGDYQAAQKSLDAIHKRIGSKYFTIFLLDRHGIAQADAVFPQQIGLDLSVRDYFKKAKEGRTSVAGPLLAKGNATLGAPIIVVAVPILRGREFLGAVGLPFDSDFIIQMASKKSPGIKGAGFIIDNEGLILFHPRKAFILKKRLLNLSGTEEIRQILMGDKTGTASYLFEGFEKIAGFHPVELTGWIAVFSQSRNEIMAPVNRILIAISISGFLFLILTVTGIVLFSKRISSPIEKMMLLMHQITQHAAEMILQIGVDRKIVHVNEAFEKITGQKAEDLIHREPVLDNLGNIPADVIWQSLEQGTSWSGRVVLKECKPDPVILDVMLVPLRDDKGTVQGYLEIGRDVTEELKLEKRLLQGQKLEAIGTLAGGIAHDFNNILSAIFGYAELALMEKKHDPDTEKYIRRILKASTRARDLVSQILTFSRKTEVELRPMQPETVLKEALKLLRASIPATIDIQSRIESDAAILAEPTQIHQVAMNLFTNAVHAIGDKGGTVRLELMDFNVDEEFIRTHPDVNPGRHVLLRISDTGDGMPPEIREKVFEPFFTTKAQGKGTGLGLSVVHGIVKKLGGAISIYSEKGEGTTFNILIPCTETGQSERILEDESLKRGDARVALIDDEPDIATALESILSNLGYRVSAFTDGRMALEAIVSNPGQFDLIITDNTMPQLTGLEIARRLRDSGIDAPVILTSGYMSKEIEESARQTGVSEIIAKPVNTYQLADTMHRIVGRDLHKN</sequence>
<dbReference type="InterPro" id="IPR029151">
    <property type="entry name" value="Sensor-like_sf"/>
</dbReference>
<dbReference type="InterPro" id="IPR035965">
    <property type="entry name" value="PAS-like_dom_sf"/>
</dbReference>
<dbReference type="CDD" id="cd00156">
    <property type="entry name" value="REC"/>
    <property type="match status" value="1"/>
</dbReference>
<evidence type="ECO:0000259" key="17">
    <source>
        <dbReference type="PROSITE" id="PS50110"/>
    </source>
</evidence>
<evidence type="ECO:0000256" key="3">
    <source>
        <dbReference type="ARBA" id="ARBA00012438"/>
    </source>
</evidence>
<dbReference type="InterPro" id="IPR036890">
    <property type="entry name" value="HATPase_C_sf"/>
</dbReference>
<evidence type="ECO:0000256" key="2">
    <source>
        <dbReference type="ARBA" id="ARBA00004651"/>
    </source>
</evidence>
<keyword evidence="12" id="KW-0902">Two-component regulatory system</keyword>
<evidence type="ECO:0000256" key="10">
    <source>
        <dbReference type="ARBA" id="ARBA00022840"/>
    </source>
</evidence>
<dbReference type="GO" id="GO:0006355">
    <property type="term" value="P:regulation of DNA-templated transcription"/>
    <property type="evidence" value="ECO:0007669"/>
    <property type="project" value="InterPro"/>
</dbReference>
<evidence type="ECO:0000259" key="19">
    <source>
        <dbReference type="PROSITE" id="PS50113"/>
    </source>
</evidence>
<keyword evidence="8" id="KW-0547">Nucleotide-binding</keyword>
<evidence type="ECO:0000256" key="11">
    <source>
        <dbReference type="ARBA" id="ARBA00022989"/>
    </source>
</evidence>
<dbReference type="Pfam" id="PF00512">
    <property type="entry name" value="HisKA"/>
    <property type="match status" value="1"/>
</dbReference>
<reference evidence="20 21" key="1">
    <citation type="submission" date="2019-11" db="EMBL/GenBank/DDBJ databases">
        <title>Comparative genomics of hydrocarbon-degrading Desulfosarcina strains.</title>
        <authorList>
            <person name="Watanabe M."/>
            <person name="Kojima H."/>
            <person name="Fukui M."/>
        </authorList>
    </citation>
    <scope>NUCLEOTIDE SEQUENCE [LARGE SCALE GENOMIC DNA]</scope>
    <source>
        <strain evidence="20 21">PP31</strain>
    </source>
</reference>
<dbReference type="OrthoDB" id="5288456at2"/>
<dbReference type="GO" id="GO:0005524">
    <property type="term" value="F:ATP binding"/>
    <property type="evidence" value="ECO:0007669"/>
    <property type="project" value="UniProtKB-KW"/>
</dbReference>
<evidence type="ECO:0000256" key="9">
    <source>
        <dbReference type="ARBA" id="ARBA00022777"/>
    </source>
</evidence>
<evidence type="ECO:0000256" key="12">
    <source>
        <dbReference type="ARBA" id="ARBA00023012"/>
    </source>
</evidence>
<evidence type="ECO:0000256" key="5">
    <source>
        <dbReference type="ARBA" id="ARBA00022553"/>
    </source>
</evidence>
<keyword evidence="21" id="KW-1185">Reference proteome</keyword>
<proteinExistence type="predicted"/>
<dbReference type="PROSITE" id="PS50110">
    <property type="entry name" value="RESPONSE_REGULATORY"/>
    <property type="match status" value="1"/>
</dbReference>
<evidence type="ECO:0000256" key="8">
    <source>
        <dbReference type="ARBA" id="ARBA00022741"/>
    </source>
</evidence>
<dbReference type="InterPro" id="IPR003594">
    <property type="entry name" value="HATPase_dom"/>
</dbReference>
<gene>
    <name evidence="20" type="ORF">DSCW_09090</name>
</gene>
<evidence type="ECO:0000256" key="13">
    <source>
        <dbReference type="ARBA" id="ARBA00023136"/>
    </source>
</evidence>
<feature type="domain" description="PAS" evidence="18">
    <location>
        <begin position="322"/>
        <end position="368"/>
    </location>
</feature>
<keyword evidence="5 14" id="KW-0597">Phosphoprotein</keyword>
<dbReference type="Gene3D" id="3.40.50.2300">
    <property type="match status" value="1"/>
</dbReference>
<evidence type="ECO:0000259" key="18">
    <source>
        <dbReference type="PROSITE" id="PS50112"/>
    </source>
</evidence>
<keyword evidence="13 15" id="KW-0472">Membrane</keyword>
<dbReference type="Gene3D" id="3.30.565.10">
    <property type="entry name" value="Histidine kinase-like ATPase, C-terminal domain"/>
    <property type="match status" value="1"/>
</dbReference>
<dbReference type="CDD" id="cd12912">
    <property type="entry name" value="PDC2_MCP_like"/>
    <property type="match status" value="1"/>
</dbReference>
<feature type="domain" description="PAC" evidence="19">
    <location>
        <begin position="386"/>
        <end position="440"/>
    </location>
</feature>
<evidence type="ECO:0000313" key="21">
    <source>
        <dbReference type="Proteomes" id="UP000427769"/>
    </source>
</evidence>
<dbReference type="RefSeq" id="WP_155302593.1">
    <property type="nucleotide sequence ID" value="NZ_AP021875.1"/>
</dbReference>
<name>A0A5K7YUN2_9BACT</name>
<dbReference type="Pfam" id="PF02518">
    <property type="entry name" value="HATPase_c"/>
    <property type="match status" value="1"/>
</dbReference>
<dbReference type="InterPro" id="IPR000014">
    <property type="entry name" value="PAS"/>
</dbReference>
<dbReference type="Pfam" id="PF02743">
    <property type="entry name" value="dCache_1"/>
    <property type="match status" value="1"/>
</dbReference>
<dbReference type="InterPro" id="IPR005467">
    <property type="entry name" value="His_kinase_dom"/>
</dbReference>
<dbReference type="CDD" id="cd12914">
    <property type="entry name" value="PDC1_DGC_like"/>
    <property type="match status" value="1"/>
</dbReference>
<dbReference type="PROSITE" id="PS50109">
    <property type="entry name" value="HIS_KIN"/>
    <property type="match status" value="1"/>
</dbReference>
<dbReference type="SUPFAM" id="SSF47384">
    <property type="entry name" value="Homodimeric domain of signal transducing histidine kinase"/>
    <property type="match status" value="1"/>
</dbReference>
<dbReference type="PROSITE" id="PS50112">
    <property type="entry name" value="PAS"/>
    <property type="match status" value="1"/>
</dbReference>
<dbReference type="SUPFAM" id="SSF103190">
    <property type="entry name" value="Sensory domain-like"/>
    <property type="match status" value="1"/>
</dbReference>
<comment type="catalytic activity">
    <reaction evidence="1">
        <text>ATP + protein L-histidine = ADP + protein N-phospho-L-histidine.</text>
        <dbReference type="EC" id="2.7.13.3"/>
    </reaction>
</comment>
<dbReference type="SMART" id="SM00387">
    <property type="entry name" value="HATPase_c"/>
    <property type="match status" value="1"/>
</dbReference>
<evidence type="ECO:0000256" key="7">
    <source>
        <dbReference type="ARBA" id="ARBA00022692"/>
    </source>
</evidence>
<dbReference type="InterPro" id="IPR001789">
    <property type="entry name" value="Sig_transdc_resp-reg_receiver"/>
</dbReference>
<evidence type="ECO:0000313" key="20">
    <source>
        <dbReference type="EMBL" id="BBO73492.1"/>
    </source>
</evidence>
<dbReference type="InterPro" id="IPR011006">
    <property type="entry name" value="CheY-like_superfamily"/>
</dbReference>
<keyword evidence="10" id="KW-0067">ATP-binding</keyword>
<dbReference type="Gene3D" id="1.10.287.130">
    <property type="match status" value="1"/>
</dbReference>
<feature type="transmembrane region" description="Helical" evidence="15">
    <location>
        <begin position="12"/>
        <end position="33"/>
    </location>
</feature>
<feature type="modified residue" description="4-aspartylphosphate" evidence="14">
    <location>
        <position position="746"/>
    </location>
</feature>
<dbReference type="SMART" id="SM00091">
    <property type="entry name" value="PAS"/>
    <property type="match status" value="1"/>
</dbReference>
<keyword evidence="9" id="KW-0418">Kinase</keyword>
<evidence type="ECO:0000259" key="16">
    <source>
        <dbReference type="PROSITE" id="PS50109"/>
    </source>
</evidence>
<keyword evidence="7 15" id="KW-0812">Transmembrane</keyword>
<dbReference type="SUPFAM" id="SSF55874">
    <property type="entry name" value="ATPase domain of HSP90 chaperone/DNA topoisomerase II/histidine kinase"/>
    <property type="match status" value="1"/>
</dbReference>
<dbReference type="InterPro" id="IPR033479">
    <property type="entry name" value="dCache_1"/>
</dbReference>
<accession>A0A5K7YUN2</accession>
<feature type="domain" description="Response regulatory" evidence="17">
    <location>
        <begin position="695"/>
        <end position="811"/>
    </location>
</feature>
<dbReference type="PANTHER" id="PTHR43065:SF42">
    <property type="entry name" value="TWO-COMPONENT SENSOR PPRA"/>
    <property type="match status" value="1"/>
</dbReference>
<dbReference type="Pfam" id="PF00989">
    <property type="entry name" value="PAS"/>
    <property type="match status" value="1"/>
</dbReference>
<evidence type="ECO:0000256" key="1">
    <source>
        <dbReference type="ARBA" id="ARBA00000085"/>
    </source>
</evidence>
<dbReference type="Proteomes" id="UP000427769">
    <property type="component" value="Chromosome"/>
</dbReference>
<dbReference type="SMART" id="SM00388">
    <property type="entry name" value="HisKA"/>
    <property type="match status" value="1"/>
</dbReference>
<dbReference type="InterPro" id="IPR036097">
    <property type="entry name" value="HisK_dim/P_sf"/>
</dbReference>
<evidence type="ECO:0000256" key="15">
    <source>
        <dbReference type="SAM" id="Phobius"/>
    </source>
</evidence>
<keyword evidence="4" id="KW-1003">Cell membrane</keyword>
<organism evidence="20 21">
    <name type="scientific">Desulfosarcina widdelii</name>
    <dbReference type="NCBI Taxonomy" id="947919"/>
    <lineage>
        <taxon>Bacteria</taxon>
        <taxon>Pseudomonadati</taxon>
        <taxon>Thermodesulfobacteriota</taxon>
        <taxon>Desulfobacteria</taxon>
        <taxon>Desulfobacterales</taxon>
        <taxon>Desulfosarcinaceae</taxon>
        <taxon>Desulfosarcina</taxon>
    </lineage>
</organism>
<evidence type="ECO:0000256" key="4">
    <source>
        <dbReference type="ARBA" id="ARBA00022475"/>
    </source>
</evidence>
<dbReference type="Gene3D" id="3.30.450.20">
    <property type="entry name" value="PAS domain"/>
    <property type="match status" value="2"/>
</dbReference>
<dbReference type="CDD" id="cd00130">
    <property type="entry name" value="PAS"/>
    <property type="match status" value="1"/>
</dbReference>
<dbReference type="GO" id="GO:0005886">
    <property type="term" value="C:plasma membrane"/>
    <property type="evidence" value="ECO:0007669"/>
    <property type="project" value="UniProtKB-SubCell"/>
</dbReference>
<dbReference type="SUPFAM" id="SSF55785">
    <property type="entry name" value="PYP-like sensor domain (PAS domain)"/>
    <property type="match status" value="1"/>
</dbReference>
<dbReference type="AlphaFoldDB" id="A0A5K7YUN2"/>
<dbReference type="GO" id="GO:0000155">
    <property type="term" value="F:phosphorelay sensor kinase activity"/>
    <property type="evidence" value="ECO:0007669"/>
    <property type="project" value="InterPro"/>
</dbReference>